<feature type="transmembrane region" description="Helical" evidence="1">
    <location>
        <begin position="6"/>
        <end position="27"/>
    </location>
</feature>
<evidence type="ECO:0000256" key="1">
    <source>
        <dbReference type="SAM" id="Phobius"/>
    </source>
</evidence>
<keyword evidence="1" id="KW-0812">Transmembrane</keyword>
<accession>A0A7V2F3R3</accession>
<organism evidence="2">
    <name type="scientific">Eiseniibacteriota bacterium</name>
    <dbReference type="NCBI Taxonomy" id="2212470"/>
    <lineage>
        <taxon>Bacteria</taxon>
        <taxon>Candidatus Eiseniibacteriota</taxon>
    </lineage>
</organism>
<reference evidence="2" key="1">
    <citation type="journal article" date="2020" name="mSystems">
        <title>Genome- and Community-Level Interaction Insights into Carbon Utilization and Element Cycling Functions of Hydrothermarchaeota in Hydrothermal Sediment.</title>
        <authorList>
            <person name="Zhou Z."/>
            <person name="Liu Y."/>
            <person name="Xu W."/>
            <person name="Pan J."/>
            <person name="Luo Z.H."/>
            <person name="Li M."/>
        </authorList>
    </citation>
    <scope>NUCLEOTIDE SEQUENCE [LARGE SCALE GENOMIC DNA]</scope>
    <source>
        <strain evidence="2">SpSt-1233</strain>
    </source>
</reference>
<proteinExistence type="predicted"/>
<dbReference type="Proteomes" id="UP000886069">
    <property type="component" value="Unassembled WGS sequence"/>
</dbReference>
<evidence type="ECO:0000313" key="2">
    <source>
        <dbReference type="EMBL" id="HER43773.1"/>
    </source>
</evidence>
<protein>
    <submittedName>
        <fullName evidence="2">Uncharacterized protein</fullName>
    </submittedName>
</protein>
<feature type="non-terminal residue" evidence="2">
    <location>
        <position position="139"/>
    </location>
</feature>
<name>A0A7V2F3R3_UNCEI</name>
<dbReference type="AlphaFoldDB" id="A0A7V2F3R3"/>
<sequence length="139" mass="15490">MTWEAVGALAELVGAAAVVVSLVYLAAQIRQSSRISGATAFLGIIDGNNEHFRFMFAPDNAELMAKGLRGFSSLSPTERMGFESLLAGLLNQVEASFITLRAQMMSEETMENWGWWLQTRLLCYQGARDWWEEARSGYD</sequence>
<dbReference type="EMBL" id="DSEC01000342">
    <property type="protein sequence ID" value="HER43773.1"/>
    <property type="molecule type" value="Genomic_DNA"/>
</dbReference>
<keyword evidence="1" id="KW-1133">Transmembrane helix</keyword>
<keyword evidence="1" id="KW-0472">Membrane</keyword>
<gene>
    <name evidence="2" type="ORF">ENO08_04875</name>
</gene>
<comment type="caution">
    <text evidence="2">The sequence shown here is derived from an EMBL/GenBank/DDBJ whole genome shotgun (WGS) entry which is preliminary data.</text>
</comment>